<dbReference type="PROSITE" id="PS00977">
    <property type="entry name" value="FAD_G3PDH_1"/>
    <property type="match status" value="1"/>
</dbReference>
<evidence type="ECO:0000256" key="7">
    <source>
        <dbReference type="RuleBase" id="RU361217"/>
    </source>
</evidence>
<keyword evidence="4" id="KW-0319">Glycerol metabolism</keyword>
<keyword evidence="11" id="KW-1185">Reference proteome</keyword>
<dbReference type="InterPro" id="IPR038299">
    <property type="entry name" value="DAO_C_sf"/>
</dbReference>
<evidence type="ECO:0000313" key="10">
    <source>
        <dbReference type="EMBL" id="QXQ14613.1"/>
    </source>
</evidence>
<gene>
    <name evidence="10" type="ORF">KV203_04195</name>
</gene>
<dbReference type="Proteomes" id="UP000887023">
    <property type="component" value="Chromosome"/>
</dbReference>
<dbReference type="PRINTS" id="PR01001">
    <property type="entry name" value="FADG3PDH"/>
</dbReference>
<evidence type="ECO:0000256" key="4">
    <source>
        <dbReference type="ARBA" id="ARBA00022798"/>
    </source>
</evidence>
<evidence type="ECO:0000259" key="9">
    <source>
        <dbReference type="Pfam" id="PF16901"/>
    </source>
</evidence>
<evidence type="ECO:0000256" key="1">
    <source>
        <dbReference type="ARBA" id="ARBA00001974"/>
    </source>
</evidence>
<keyword evidence="6 7" id="KW-0560">Oxidoreductase</keyword>
<dbReference type="EC" id="1.1.5.3" evidence="7"/>
<dbReference type="Gene3D" id="3.30.9.10">
    <property type="entry name" value="D-Amino Acid Oxidase, subunit A, domain 2"/>
    <property type="match status" value="1"/>
</dbReference>
<comment type="catalytic activity">
    <reaction evidence="7">
        <text>a quinone + sn-glycerol 3-phosphate = dihydroxyacetone phosphate + a quinol</text>
        <dbReference type="Rhea" id="RHEA:18977"/>
        <dbReference type="ChEBI" id="CHEBI:24646"/>
        <dbReference type="ChEBI" id="CHEBI:57597"/>
        <dbReference type="ChEBI" id="CHEBI:57642"/>
        <dbReference type="ChEBI" id="CHEBI:132124"/>
        <dbReference type="EC" id="1.1.5.3"/>
    </reaction>
</comment>
<name>A0ABX8S9T1_9ACTN</name>
<dbReference type="Gene3D" id="1.10.8.870">
    <property type="entry name" value="Alpha-glycerophosphate oxidase, cap domain"/>
    <property type="match status" value="1"/>
</dbReference>
<dbReference type="InterPro" id="IPR031656">
    <property type="entry name" value="DAO_C"/>
</dbReference>
<reference evidence="10" key="1">
    <citation type="submission" date="2021-07" db="EMBL/GenBank/DDBJ databases">
        <title>Candidatus Kaistella beijingensis sp. nov. isolated from a municipal wastewater treatment plant is involved in sludge foaming.</title>
        <authorList>
            <person name="Song Y."/>
            <person name="Liu S.-J."/>
        </authorList>
    </citation>
    <scope>NUCLEOTIDE SEQUENCE</scope>
    <source>
        <strain evidence="10">DSM 43998</strain>
    </source>
</reference>
<proteinExistence type="inferred from homology"/>
<dbReference type="EMBL" id="CP079105">
    <property type="protein sequence ID" value="QXQ14613.1"/>
    <property type="molecule type" value="Genomic_DNA"/>
</dbReference>
<dbReference type="InterPro" id="IPR036188">
    <property type="entry name" value="FAD/NAD-bd_sf"/>
</dbReference>
<dbReference type="InterPro" id="IPR006076">
    <property type="entry name" value="FAD-dep_OxRdtase"/>
</dbReference>
<comment type="cofactor">
    <cofactor evidence="1 7">
        <name>FAD</name>
        <dbReference type="ChEBI" id="CHEBI:57692"/>
    </cofactor>
</comment>
<evidence type="ECO:0000256" key="3">
    <source>
        <dbReference type="ARBA" id="ARBA00022630"/>
    </source>
</evidence>
<dbReference type="PANTHER" id="PTHR11985:SF35">
    <property type="entry name" value="ANAEROBIC GLYCEROL-3-PHOSPHATE DEHYDROGENASE SUBUNIT A"/>
    <property type="match status" value="1"/>
</dbReference>
<evidence type="ECO:0000313" key="11">
    <source>
        <dbReference type="Proteomes" id="UP000887023"/>
    </source>
</evidence>
<keyword evidence="3 7" id="KW-0285">Flavoprotein</keyword>
<dbReference type="InterPro" id="IPR000447">
    <property type="entry name" value="G3P_DH_FAD-dep"/>
</dbReference>
<dbReference type="SUPFAM" id="SSF51905">
    <property type="entry name" value="FAD/NAD(P)-binding domain"/>
    <property type="match status" value="1"/>
</dbReference>
<comment type="similarity">
    <text evidence="2 7">Belongs to the FAD-dependent glycerol-3-phosphate dehydrogenase family.</text>
</comment>
<accession>A0ABX8S9T1</accession>
<dbReference type="Gene3D" id="3.50.50.60">
    <property type="entry name" value="FAD/NAD(P)-binding domain"/>
    <property type="match status" value="1"/>
</dbReference>
<evidence type="ECO:0000256" key="5">
    <source>
        <dbReference type="ARBA" id="ARBA00022827"/>
    </source>
</evidence>
<feature type="domain" description="FAD dependent oxidoreductase" evidence="8">
    <location>
        <begin position="38"/>
        <end position="394"/>
    </location>
</feature>
<dbReference type="PANTHER" id="PTHR11985">
    <property type="entry name" value="GLYCEROL-3-PHOSPHATE DEHYDROGENASE"/>
    <property type="match status" value="1"/>
</dbReference>
<feature type="domain" description="Alpha-glycerophosphate oxidase C-terminal" evidence="9">
    <location>
        <begin position="416"/>
        <end position="515"/>
    </location>
</feature>
<evidence type="ECO:0000256" key="2">
    <source>
        <dbReference type="ARBA" id="ARBA00007330"/>
    </source>
</evidence>
<dbReference type="PROSITE" id="PS00978">
    <property type="entry name" value="FAD_G3PDH_2"/>
    <property type="match status" value="1"/>
</dbReference>
<dbReference type="SUPFAM" id="SSF54373">
    <property type="entry name" value="FAD-linked reductases, C-terminal domain"/>
    <property type="match status" value="1"/>
</dbReference>
<evidence type="ECO:0000259" key="8">
    <source>
        <dbReference type="Pfam" id="PF01266"/>
    </source>
</evidence>
<dbReference type="Pfam" id="PF16901">
    <property type="entry name" value="DAO_C"/>
    <property type="match status" value="1"/>
</dbReference>
<evidence type="ECO:0000256" key="6">
    <source>
        <dbReference type="ARBA" id="ARBA00023002"/>
    </source>
</evidence>
<organism evidence="10 11">
    <name type="scientific">Skermania pinensis</name>
    <dbReference type="NCBI Taxonomy" id="39122"/>
    <lineage>
        <taxon>Bacteria</taxon>
        <taxon>Bacillati</taxon>
        <taxon>Actinomycetota</taxon>
        <taxon>Actinomycetes</taxon>
        <taxon>Mycobacteriales</taxon>
        <taxon>Gordoniaceae</taxon>
        <taxon>Skermania</taxon>
    </lineage>
</organism>
<dbReference type="Pfam" id="PF01266">
    <property type="entry name" value="DAO"/>
    <property type="match status" value="1"/>
</dbReference>
<protein>
    <recommendedName>
        <fullName evidence="7">Glycerol-3-phosphate dehydrogenase</fullName>
        <ecNumber evidence="7">1.1.5.3</ecNumber>
    </recommendedName>
</protein>
<sequence>MEAPVRNDRRDLSPEPSRLNAARRARDLARLGDRAQLDLLVIGGGVTGVGIALDAATRGLRTVLVEGQDLAFGTSRWSSKLAHGGLRYLASGRVGVARESAVERGILMTRTAPHLVRPMPQVVPLLPQVGRRERRLIRTGFAAGDTLRAAVRTPANLLPRSRQADVAETTAMVPGLRTDGLDGSLIAYDGQLIDDARLVVTIARTAAEHGATILTRVRAEQADGTGATLVNTLTGESLRVTARAVVNATGVWADTVDPSIRLRPSRGTHLVFDGAAFGNPIGALTLPVPGEFGRFVFALPQQDGRVYLGITDEDAPGPIPDEPQPTDAEIDFLLDTINLALHGALDREDIRGQFAGLRPLLDTGGSTADISRKHAVLTSDTGLITVVGGKLTTYRKMAQDAVDRAVGANNLDGGPCVTRNLPLLGAPGHPASTGIDGLPHSLVARYGGIAAEVAAAGVEDPLAPVGDGIDISRAEIAYAFTHEGALSASDALDRRTRLGLIAADADRARPVVDEIIVVAH</sequence>
<keyword evidence="5" id="KW-0274">FAD</keyword>